<dbReference type="AlphaFoldDB" id="A0A127JU48"/>
<proteinExistence type="predicted"/>
<organism evidence="4 5">
    <name type="scientific">Ramlibacter tataouinensis</name>
    <dbReference type="NCBI Taxonomy" id="94132"/>
    <lineage>
        <taxon>Bacteria</taxon>
        <taxon>Pseudomonadati</taxon>
        <taxon>Pseudomonadota</taxon>
        <taxon>Betaproteobacteria</taxon>
        <taxon>Burkholderiales</taxon>
        <taxon>Comamonadaceae</taxon>
        <taxon>Ramlibacter</taxon>
    </lineage>
</organism>
<dbReference type="Gene3D" id="2.40.160.20">
    <property type="match status" value="1"/>
</dbReference>
<feature type="domain" description="Outer membrane protein beta-barrel" evidence="3">
    <location>
        <begin position="5"/>
        <end position="157"/>
    </location>
</feature>
<dbReference type="EMBL" id="CP010951">
    <property type="protein sequence ID" value="AMO23568.1"/>
    <property type="molecule type" value="Genomic_DNA"/>
</dbReference>
<dbReference type="InterPro" id="IPR027385">
    <property type="entry name" value="Beta-barrel_OMP"/>
</dbReference>
<dbReference type="SUPFAM" id="SSF56925">
    <property type="entry name" value="OMPA-like"/>
    <property type="match status" value="1"/>
</dbReference>
<evidence type="ECO:0000256" key="1">
    <source>
        <dbReference type="ARBA" id="ARBA00004442"/>
    </source>
</evidence>
<gene>
    <name evidence="4" type="ORF">UC35_12545</name>
</gene>
<name>A0A127JU48_9BURK</name>
<dbReference type="Pfam" id="PF13505">
    <property type="entry name" value="OMP_b-brl"/>
    <property type="match status" value="1"/>
</dbReference>
<accession>A0A127JU48</accession>
<evidence type="ECO:0000256" key="2">
    <source>
        <dbReference type="ARBA" id="ARBA00022729"/>
    </source>
</evidence>
<dbReference type="Proteomes" id="UP000070433">
    <property type="component" value="Chromosome"/>
</dbReference>
<comment type="subcellular location">
    <subcellularLocation>
        <location evidence="1">Cell outer membrane</location>
    </subcellularLocation>
</comment>
<reference evidence="4 5" key="1">
    <citation type="journal article" date="2014" name="Int. J. Syst. Evol. Microbiol.">
        <title>Ramlibacter solisilvae sp. nov., isolated from forest soil, and emended description of the genus Ramlibacter.</title>
        <authorList>
            <person name="Lee H.J."/>
            <person name="Lee S.H."/>
            <person name="Lee S.S."/>
            <person name="Lee J.S."/>
            <person name="Kim Y."/>
            <person name="Kim S.C."/>
            <person name="Jeon C.O."/>
        </authorList>
    </citation>
    <scope>NUCLEOTIDE SEQUENCE [LARGE SCALE GENOMIC DNA]</scope>
    <source>
        <strain evidence="4 5">5-10</strain>
    </source>
</reference>
<keyword evidence="2" id="KW-0732">Signal</keyword>
<evidence type="ECO:0000313" key="5">
    <source>
        <dbReference type="Proteomes" id="UP000070433"/>
    </source>
</evidence>
<dbReference type="GO" id="GO:0009279">
    <property type="term" value="C:cell outer membrane"/>
    <property type="evidence" value="ECO:0007669"/>
    <property type="project" value="UniProtKB-SubCell"/>
</dbReference>
<evidence type="ECO:0000313" key="4">
    <source>
        <dbReference type="EMBL" id="AMO23568.1"/>
    </source>
</evidence>
<evidence type="ECO:0000259" key="3">
    <source>
        <dbReference type="Pfam" id="PF13505"/>
    </source>
</evidence>
<keyword evidence="5" id="KW-1185">Reference proteome</keyword>
<sequence>MLGSAQAQMTMPQWSTAGLYGELGYTQLKIDAFGTSLRPGAIRGIIGYDFHPFFAVEAAGAWGIDDDDKGIAIGGVPTSVQAKLDYMYGLWVKPKYAYQQFEFFGRLGYAHTKVEVDRTGFIGRTEGQDDFAWGLGANYRFTPNAYVGIDWMRYSNQSNSHVDGLTIYGGWHW</sequence>
<dbReference type="InterPro" id="IPR011250">
    <property type="entry name" value="OMP/PagP_B-barrel"/>
</dbReference>
<protein>
    <recommendedName>
        <fullName evidence="3">Outer membrane protein beta-barrel domain-containing protein</fullName>
    </recommendedName>
</protein>